<dbReference type="Proteomes" id="UP001164653">
    <property type="component" value="Chromosome"/>
</dbReference>
<sequence>MIFCLLIFSVNAQTDWKLIAEKEQIRIFSQSVPESKIKAIKVNCTVDASVTQLVALLMDVEGGVNWVYKTKSCVLLRKVSPTELYYYSEISLPWPLENRDFVAHLRLTQDRATKVVTIDGPVVNGMVSIKKGIVRVNQSKGRWVLTPAGRDRTKIEYTLHTDPGGNVPAWAVNLFAAEGPMETFKSMKQQLKLAKYRNAVLGFVVN</sequence>
<dbReference type="Pfam" id="PF01852">
    <property type="entry name" value="START"/>
    <property type="match status" value="1"/>
</dbReference>
<dbReference type="SUPFAM" id="SSF55961">
    <property type="entry name" value="Bet v1-like"/>
    <property type="match status" value="1"/>
</dbReference>
<evidence type="ECO:0000313" key="3">
    <source>
        <dbReference type="Proteomes" id="UP001164653"/>
    </source>
</evidence>
<dbReference type="RefSeq" id="WP_244824378.1">
    <property type="nucleotide sequence ID" value="NZ_CP112998.1"/>
</dbReference>
<organism evidence="2 3">
    <name type="scientific">Dyadobacter pollutisoli</name>
    <dbReference type="NCBI Taxonomy" id="2910158"/>
    <lineage>
        <taxon>Bacteria</taxon>
        <taxon>Pseudomonadati</taxon>
        <taxon>Bacteroidota</taxon>
        <taxon>Cytophagia</taxon>
        <taxon>Cytophagales</taxon>
        <taxon>Spirosomataceae</taxon>
        <taxon>Dyadobacter</taxon>
    </lineage>
</organism>
<dbReference type="InterPro" id="IPR051213">
    <property type="entry name" value="START_lipid_transfer"/>
</dbReference>
<name>A0A9E8N6K4_9BACT</name>
<feature type="domain" description="START" evidence="1">
    <location>
        <begin position="16"/>
        <end position="196"/>
    </location>
</feature>
<dbReference type="PANTHER" id="PTHR19308">
    <property type="entry name" value="PHOSPHATIDYLCHOLINE TRANSFER PROTEIN"/>
    <property type="match status" value="1"/>
</dbReference>
<dbReference type="PANTHER" id="PTHR19308:SF14">
    <property type="entry name" value="START DOMAIN-CONTAINING PROTEIN"/>
    <property type="match status" value="1"/>
</dbReference>
<dbReference type="PROSITE" id="PS50848">
    <property type="entry name" value="START"/>
    <property type="match status" value="1"/>
</dbReference>
<dbReference type="InterPro" id="IPR023393">
    <property type="entry name" value="START-like_dom_sf"/>
</dbReference>
<dbReference type="Gene3D" id="3.30.530.20">
    <property type="match status" value="1"/>
</dbReference>
<reference evidence="2" key="1">
    <citation type="submission" date="2022-11" db="EMBL/GenBank/DDBJ databases">
        <title>Dyadobacter pollutisoli sp. nov., isolated from plastic dumped soil.</title>
        <authorList>
            <person name="Kim J.M."/>
            <person name="Kim K.R."/>
            <person name="Lee J.K."/>
            <person name="Hao L."/>
            <person name="Jeon C.O."/>
        </authorList>
    </citation>
    <scope>NUCLEOTIDE SEQUENCE</scope>
    <source>
        <strain evidence="2">U1</strain>
    </source>
</reference>
<dbReference type="KEGG" id="dpf:ON006_21310"/>
<dbReference type="InterPro" id="IPR002913">
    <property type="entry name" value="START_lipid-bd_dom"/>
</dbReference>
<evidence type="ECO:0000259" key="1">
    <source>
        <dbReference type="PROSITE" id="PS50848"/>
    </source>
</evidence>
<dbReference type="GO" id="GO:0008289">
    <property type="term" value="F:lipid binding"/>
    <property type="evidence" value="ECO:0007669"/>
    <property type="project" value="InterPro"/>
</dbReference>
<evidence type="ECO:0000313" key="2">
    <source>
        <dbReference type="EMBL" id="WAC10283.1"/>
    </source>
</evidence>
<protein>
    <submittedName>
        <fullName evidence="2">START domain-containing protein</fullName>
    </submittedName>
</protein>
<dbReference type="GO" id="GO:0005737">
    <property type="term" value="C:cytoplasm"/>
    <property type="evidence" value="ECO:0007669"/>
    <property type="project" value="UniProtKB-ARBA"/>
</dbReference>
<dbReference type="InterPro" id="IPR028347">
    <property type="entry name" value="START_dom_prot"/>
</dbReference>
<keyword evidence="3" id="KW-1185">Reference proteome</keyword>
<gene>
    <name evidence="2" type="ORF">ON006_21310</name>
</gene>
<accession>A0A9E8N6K4</accession>
<dbReference type="AlphaFoldDB" id="A0A9E8N6K4"/>
<proteinExistence type="predicted"/>
<dbReference type="EMBL" id="CP112998">
    <property type="protein sequence ID" value="WAC10283.1"/>
    <property type="molecule type" value="Genomic_DNA"/>
</dbReference>
<dbReference type="PIRSF" id="PIRSF039033">
    <property type="entry name" value="START_dom"/>
    <property type="match status" value="1"/>
</dbReference>